<accession>A0ABT8JRN9</accession>
<evidence type="ECO:0000259" key="1">
    <source>
        <dbReference type="PROSITE" id="PS51704"/>
    </source>
</evidence>
<name>A0ABT8JRN9_9BACL</name>
<dbReference type="InterPro" id="IPR017946">
    <property type="entry name" value="PLC-like_Pdiesterase_TIM-brl"/>
</dbReference>
<feature type="domain" description="GP-PDE" evidence="1">
    <location>
        <begin position="10"/>
        <end position="240"/>
    </location>
</feature>
<dbReference type="EMBL" id="JAROCC010000006">
    <property type="protein sequence ID" value="MDN4607770.1"/>
    <property type="molecule type" value="Genomic_DNA"/>
</dbReference>
<dbReference type="PANTHER" id="PTHR46211:SF1">
    <property type="entry name" value="GLYCEROPHOSPHODIESTER PHOSPHODIESTERASE, CYTOPLASMIC"/>
    <property type="match status" value="1"/>
</dbReference>
<dbReference type="Gene3D" id="3.20.20.190">
    <property type="entry name" value="Phosphatidylinositol (PI) phosphodiesterase"/>
    <property type="match status" value="1"/>
</dbReference>
<dbReference type="Proteomes" id="UP001175097">
    <property type="component" value="Unassembled WGS sequence"/>
</dbReference>
<evidence type="ECO:0000313" key="2">
    <source>
        <dbReference type="EMBL" id="MDN4607770.1"/>
    </source>
</evidence>
<reference evidence="2" key="1">
    <citation type="submission" date="2023-03" db="EMBL/GenBank/DDBJ databases">
        <title>MT1 and MT2 Draft Genomes of Novel Species.</title>
        <authorList>
            <person name="Venkateswaran K."/>
        </authorList>
    </citation>
    <scope>NUCLEOTIDE SEQUENCE</scope>
    <source>
        <strain evidence="2">F6_3S_P_2</strain>
    </source>
</reference>
<protein>
    <submittedName>
        <fullName evidence="2">Glycerophosphodiester phosphodiesterase family protein</fullName>
    </submittedName>
</protein>
<evidence type="ECO:0000313" key="3">
    <source>
        <dbReference type="Proteomes" id="UP001175097"/>
    </source>
</evidence>
<dbReference type="RefSeq" id="WP_301243487.1">
    <property type="nucleotide sequence ID" value="NZ_JAROCC010000006.1"/>
</dbReference>
<dbReference type="SUPFAM" id="SSF51695">
    <property type="entry name" value="PLC-like phosphodiesterases"/>
    <property type="match status" value="1"/>
</dbReference>
<dbReference type="InterPro" id="IPR030395">
    <property type="entry name" value="GP_PDE_dom"/>
</dbReference>
<organism evidence="2 3">
    <name type="scientific">Sporosarcina highlanderae</name>
    <dbReference type="NCBI Taxonomy" id="3035916"/>
    <lineage>
        <taxon>Bacteria</taxon>
        <taxon>Bacillati</taxon>
        <taxon>Bacillota</taxon>
        <taxon>Bacilli</taxon>
        <taxon>Bacillales</taxon>
        <taxon>Caryophanaceae</taxon>
        <taxon>Sporosarcina</taxon>
    </lineage>
</organism>
<proteinExistence type="predicted"/>
<comment type="caution">
    <text evidence="2">The sequence shown here is derived from an EMBL/GenBank/DDBJ whole genome shotgun (WGS) entry which is preliminary data.</text>
</comment>
<dbReference type="PROSITE" id="PS51704">
    <property type="entry name" value="GP_PDE"/>
    <property type="match status" value="1"/>
</dbReference>
<sequence length="240" mass="26871">MAIESPNYRPLVFAHRGASGVCFENTMSAFKEALRQGADGIELDVQLTADGVPVIIHDKDLNRVAGIRNPVSTLTLSELKEVKVGRKFFRKFNGHQIPTLSEVVSFCAINHLALNIELKETVSERPEYLRDILDMALLLDQVHISSFDAGILEQVKMMEPSLEIAFLVKKKTTDWDDLGKYKFADGFHLSKSLMQEPYLSKLKNSGKILRVYGVTGKEDSVLNPSPSIIGWITDYPGRFT</sequence>
<dbReference type="Pfam" id="PF03009">
    <property type="entry name" value="GDPD"/>
    <property type="match status" value="1"/>
</dbReference>
<keyword evidence="3" id="KW-1185">Reference proteome</keyword>
<dbReference type="PANTHER" id="PTHR46211">
    <property type="entry name" value="GLYCEROPHOSPHORYL DIESTER PHOSPHODIESTERASE"/>
    <property type="match status" value="1"/>
</dbReference>
<dbReference type="PROSITE" id="PS50007">
    <property type="entry name" value="PIPLC_X_DOMAIN"/>
    <property type="match status" value="1"/>
</dbReference>
<gene>
    <name evidence="2" type="ORF">P5G49_09735</name>
</gene>